<protein>
    <submittedName>
        <fullName evidence="2">Choline transporter</fullName>
    </submittedName>
</protein>
<feature type="transmembrane region" description="Helical" evidence="1">
    <location>
        <begin position="12"/>
        <end position="32"/>
    </location>
</feature>
<reference evidence="2" key="2">
    <citation type="submission" date="2020-09" db="EMBL/GenBank/DDBJ databases">
        <authorList>
            <person name="Sun Q."/>
            <person name="Kim S."/>
        </authorList>
    </citation>
    <scope>NUCLEOTIDE SEQUENCE</scope>
    <source>
        <strain evidence="2">KCTC 42731</strain>
    </source>
</reference>
<sequence>MSGDTPSSSAVLVAILFTSGLDSGFILMPLVEFPSYQSDPSYGFVNPLAIELGFWGLTAWFLYFVSTLYFLTLEPKLQLFKRPSIRLVNSLVVLMTCAFTLSLFLQLIPQYTDYFLTEISELVLFALLFFMIIFALLVSTKVRFMTRLSQVSVLLFCALILVIGITNDFSSQDLVTSLAATRGYLANFHQFILPFNDYHEFYLAWWLTWTILLGQFVAKFVNQMSPFKLLLTMVLIPLIPTAIWFSVLYHHFIIQAVMSPVIAITMVLLALLFVVNSLDFMVAHYSQSLSIDRKRLGMKKFVLFNSILLLMLTAMFKEQWLFIQWTALLVILIALLGLLEFLTTTRLKQLHLHINNFVKVGVDKR</sequence>
<dbReference type="Proteomes" id="UP000623842">
    <property type="component" value="Unassembled WGS sequence"/>
</dbReference>
<feature type="transmembrane region" description="Helical" evidence="1">
    <location>
        <begin position="151"/>
        <end position="169"/>
    </location>
</feature>
<dbReference type="AlphaFoldDB" id="A0A919BH59"/>
<feature type="transmembrane region" description="Helical" evidence="1">
    <location>
        <begin position="85"/>
        <end position="107"/>
    </location>
</feature>
<feature type="transmembrane region" description="Helical" evidence="1">
    <location>
        <begin position="203"/>
        <end position="222"/>
    </location>
</feature>
<feature type="transmembrane region" description="Helical" evidence="1">
    <location>
        <begin position="253"/>
        <end position="275"/>
    </location>
</feature>
<feature type="transmembrane region" description="Helical" evidence="1">
    <location>
        <begin position="119"/>
        <end position="139"/>
    </location>
</feature>
<evidence type="ECO:0000313" key="2">
    <source>
        <dbReference type="EMBL" id="GHF91047.1"/>
    </source>
</evidence>
<name>A0A919BH59_9GAMM</name>
<feature type="transmembrane region" description="Helical" evidence="1">
    <location>
        <begin position="229"/>
        <end position="247"/>
    </location>
</feature>
<reference evidence="2" key="1">
    <citation type="journal article" date="2014" name="Int. J. Syst. Evol. Microbiol.">
        <title>Complete genome sequence of Corynebacterium casei LMG S-19264T (=DSM 44701T), isolated from a smear-ripened cheese.</title>
        <authorList>
            <consortium name="US DOE Joint Genome Institute (JGI-PGF)"/>
            <person name="Walter F."/>
            <person name="Albersmeier A."/>
            <person name="Kalinowski J."/>
            <person name="Ruckert C."/>
        </authorList>
    </citation>
    <scope>NUCLEOTIDE SEQUENCE</scope>
    <source>
        <strain evidence="2">KCTC 42731</strain>
    </source>
</reference>
<evidence type="ECO:0000256" key="1">
    <source>
        <dbReference type="SAM" id="Phobius"/>
    </source>
</evidence>
<keyword evidence="3" id="KW-1185">Reference proteome</keyword>
<keyword evidence="1" id="KW-0812">Transmembrane</keyword>
<feature type="transmembrane region" description="Helical" evidence="1">
    <location>
        <begin position="52"/>
        <end position="73"/>
    </location>
</feature>
<feature type="transmembrane region" description="Helical" evidence="1">
    <location>
        <begin position="322"/>
        <end position="342"/>
    </location>
</feature>
<proteinExistence type="predicted"/>
<gene>
    <name evidence="2" type="ORF">GCM10017161_18520</name>
</gene>
<dbReference type="EMBL" id="BNCK01000004">
    <property type="protein sequence ID" value="GHF91047.1"/>
    <property type="molecule type" value="Genomic_DNA"/>
</dbReference>
<comment type="caution">
    <text evidence="2">The sequence shown here is derived from an EMBL/GenBank/DDBJ whole genome shotgun (WGS) entry which is preliminary data.</text>
</comment>
<feature type="transmembrane region" description="Helical" evidence="1">
    <location>
        <begin position="296"/>
        <end position="316"/>
    </location>
</feature>
<keyword evidence="1" id="KW-0472">Membrane</keyword>
<organism evidence="2 3">
    <name type="scientific">Thalassotalea marina</name>
    <dbReference type="NCBI Taxonomy" id="1673741"/>
    <lineage>
        <taxon>Bacteria</taxon>
        <taxon>Pseudomonadati</taxon>
        <taxon>Pseudomonadota</taxon>
        <taxon>Gammaproteobacteria</taxon>
        <taxon>Alteromonadales</taxon>
        <taxon>Colwelliaceae</taxon>
        <taxon>Thalassotalea</taxon>
    </lineage>
</organism>
<keyword evidence="1" id="KW-1133">Transmembrane helix</keyword>
<accession>A0A919BH59</accession>
<evidence type="ECO:0000313" key="3">
    <source>
        <dbReference type="Proteomes" id="UP000623842"/>
    </source>
</evidence>